<evidence type="ECO:0000313" key="2">
    <source>
        <dbReference type="EMBL" id="SPE28904.1"/>
    </source>
</evidence>
<evidence type="ECO:0000313" key="3">
    <source>
        <dbReference type="Proteomes" id="UP000239735"/>
    </source>
</evidence>
<evidence type="ECO:0008006" key="4">
    <source>
        <dbReference type="Google" id="ProtNLM"/>
    </source>
</evidence>
<feature type="transmembrane region" description="Helical" evidence="1">
    <location>
        <begin position="192"/>
        <end position="210"/>
    </location>
</feature>
<feature type="transmembrane region" description="Helical" evidence="1">
    <location>
        <begin position="92"/>
        <end position="117"/>
    </location>
</feature>
<evidence type="ECO:0000256" key="1">
    <source>
        <dbReference type="SAM" id="Phobius"/>
    </source>
</evidence>
<sequence>MPFTLSHAAAAWPLRRTCLDFSALIMGCFVPDFPYFLLLWSHGFGGHTLLGMFYFDLPVGLVSLWLFHRYIKQPSLIFLPDGFRRRLKAGAFSFLPPARLALIAISILIGSATHILWDGFTHRTYWPYGHWSFLRLPVELPILGQSVMYKLLQYISSVAGLVLVAIWIWYWYRTTEPAEHPVAQPYTTAQRFAMVVILLLIAICSGILRAHEAIRTLHGIRPIANFTADAVITAISILVLGLLACGVFLRGRRAADYRNS</sequence>
<reference evidence="3" key="1">
    <citation type="submission" date="2018-02" db="EMBL/GenBank/DDBJ databases">
        <authorList>
            <person name="Hausmann B."/>
        </authorList>
    </citation>
    <scope>NUCLEOTIDE SEQUENCE [LARGE SCALE GENOMIC DNA]</scope>
    <source>
        <strain evidence="3">Peat soil MAG SbA5</strain>
    </source>
</reference>
<keyword evidence="1" id="KW-0812">Transmembrane</keyword>
<dbReference type="EMBL" id="OKRB01000130">
    <property type="protein sequence ID" value="SPE28904.1"/>
    <property type="molecule type" value="Genomic_DNA"/>
</dbReference>
<dbReference type="Proteomes" id="UP000239735">
    <property type="component" value="Unassembled WGS sequence"/>
</dbReference>
<protein>
    <recommendedName>
        <fullName evidence="4">DUF4184 family protein</fullName>
    </recommendedName>
</protein>
<gene>
    <name evidence="2" type="ORF">SBA5_70040</name>
</gene>
<proteinExistence type="predicted"/>
<dbReference type="Pfam" id="PF13803">
    <property type="entry name" value="DUF4184"/>
    <property type="match status" value="1"/>
</dbReference>
<feature type="transmembrane region" description="Helical" evidence="1">
    <location>
        <begin position="52"/>
        <end position="71"/>
    </location>
</feature>
<dbReference type="InterPro" id="IPR025238">
    <property type="entry name" value="DUF4184"/>
</dbReference>
<dbReference type="AlphaFoldDB" id="A0A2N9M0A8"/>
<feature type="transmembrane region" description="Helical" evidence="1">
    <location>
        <begin position="230"/>
        <end position="249"/>
    </location>
</feature>
<name>A0A2N9M0A8_9BACT</name>
<accession>A0A2N9M0A8</accession>
<keyword evidence="1" id="KW-0472">Membrane</keyword>
<feature type="transmembrane region" description="Helical" evidence="1">
    <location>
        <begin position="151"/>
        <end position="172"/>
    </location>
</feature>
<feature type="transmembrane region" description="Helical" evidence="1">
    <location>
        <begin position="21"/>
        <end position="40"/>
    </location>
</feature>
<organism evidence="2 3">
    <name type="scientific">Candidatus Sulfuritelmatomonas gaucii</name>
    <dbReference type="NCBI Taxonomy" id="2043161"/>
    <lineage>
        <taxon>Bacteria</taxon>
        <taxon>Pseudomonadati</taxon>
        <taxon>Acidobacteriota</taxon>
        <taxon>Terriglobia</taxon>
        <taxon>Terriglobales</taxon>
        <taxon>Acidobacteriaceae</taxon>
        <taxon>Candidatus Sulfuritelmatomonas</taxon>
    </lineage>
</organism>
<keyword evidence="1" id="KW-1133">Transmembrane helix</keyword>